<organism evidence="4 5">
    <name type="scientific">Amnimonas aquatica</name>
    <dbReference type="NCBI Taxonomy" id="2094561"/>
    <lineage>
        <taxon>Bacteria</taxon>
        <taxon>Pseudomonadati</taxon>
        <taxon>Pseudomonadota</taxon>
        <taxon>Gammaproteobacteria</taxon>
        <taxon>Moraxellales</taxon>
        <taxon>Moraxellaceae</taxon>
        <taxon>Amnimonas</taxon>
    </lineage>
</organism>
<feature type="signal peptide" evidence="3">
    <location>
        <begin position="1"/>
        <end position="22"/>
    </location>
</feature>
<feature type="transmembrane region" description="Helical" evidence="2">
    <location>
        <begin position="40"/>
        <end position="63"/>
    </location>
</feature>
<keyword evidence="5" id="KW-1185">Reference proteome</keyword>
<evidence type="ECO:0000313" key="4">
    <source>
        <dbReference type="EMBL" id="PQA43374.1"/>
    </source>
</evidence>
<comment type="caution">
    <text evidence="4">The sequence shown here is derived from an EMBL/GenBank/DDBJ whole genome shotgun (WGS) entry which is preliminary data.</text>
</comment>
<feature type="chain" id="PRO_5015190685" description="Cytochrome c domain-containing protein" evidence="3">
    <location>
        <begin position="23"/>
        <end position="295"/>
    </location>
</feature>
<keyword evidence="2" id="KW-0472">Membrane</keyword>
<keyword evidence="3" id="KW-0732">Signal</keyword>
<name>A0A2P6ASP0_9GAMM</name>
<keyword evidence="2" id="KW-1133">Transmembrane helix</keyword>
<keyword evidence="2" id="KW-0812">Transmembrane</keyword>
<reference evidence="5" key="1">
    <citation type="submission" date="2018-02" db="EMBL/GenBank/DDBJ databases">
        <title>Genome sequencing of Solimonas sp. HR-BB.</title>
        <authorList>
            <person name="Lee Y."/>
            <person name="Jeon C.O."/>
        </authorList>
    </citation>
    <scope>NUCLEOTIDE SEQUENCE [LARGE SCALE GENOMIC DNA]</scope>
    <source>
        <strain evidence="5">HR-E</strain>
    </source>
</reference>
<dbReference type="AlphaFoldDB" id="A0A2P6ASP0"/>
<feature type="region of interest" description="Disordered" evidence="1">
    <location>
        <begin position="116"/>
        <end position="141"/>
    </location>
</feature>
<dbReference type="OrthoDB" id="6717333at2"/>
<dbReference type="Proteomes" id="UP000243900">
    <property type="component" value="Unassembled WGS sequence"/>
</dbReference>
<evidence type="ECO:0008006" key="6">
    <source>
        <dbReference type="Google" id="ProtNLM"/>
    </source>
</evidence>
<protein>
    <recommendedName>
        <fullName evidence="6">Cytochrome c domain-containing protein</fullName>
    </recommendedName>
</protein>
<accession>A0A2P6ASP0</accession>
<proteinExistence type="predicted"/>
<gene>
    <name evidence="4" type="ORF">C5O18_05310</name>
</gene>
<evidence type="ECO:0000256" key="2">
    <source>
        <dbReference type="SAM" id="Phobius"/>
    </source>
</evidence>
<dbReference type="EMBL" id="PTQZ01000098">
    <property type="protein sequence ID" value="PQA43374.1"/>
    <property type="molecule type" value="Genomic_DNA"/>
</dbReference>
<dbReference type="RefSeq" id="WP_105192104.1">
    <property type="nucleotide sequence ID" value="NZ_PTQZ01000098.1"/>
</dbReference>
<evidence type="ECO:0000256" key="1">
    <source>
        <dbReference type="SAM" id="MobiDB-lite"/>
    </source>
</evidence>
<evidence type="ECO:0000313" key="5">
    <source>
        <dbReference type="Proteomes" id="UP000243900"/>
    </source>
</evidence>
<evidence type="ECO:0000256" key="3">
    <source>
        <dbReference type="SAM" id="SignalP"/>
    </source>
</evidence>
<sequence length="295" mass="30765">MRSTLSTSTLPISTLASPAASAEAAPADADGIRAASPRRMALRAALLALAMLPSAASAMPLLAREYKQEYGYMPSCNACHSDGGGSTLNAYGKAFKAAGKNAGAFARIANLDSDGDGASNGSEAAARANPGDPRSTPAKPGEWLDIASLIPREVRAQFPGVRTWLPRDALLTPADMTAAKALGVTLNKDDENTIYIPLESQRPAGTALIFRATHQGKDFFLLMTTDRQLKIAQVQVLHANAVPQAKNSKVYGSFAGLPAQQVPAPSAKEAATLDGAIRLAVKRAGVLLYVRLKGA</sequence>